<dbReference type="PANTHER" id="PTHR39441:SF1">
    <property type="entry name" value="DUF2252 DOMAIN-CONTAINING PROTEIN"/>
    <property type="match status" value="1"/>
</dbReference>
<dbReference type="Pfam" id="PF10009">
    <property type="entry name" value="DUF2252"/>
    <property type="match status" value="1"/>
</dbReference>
<comment type="caution">
    <text evidence="2">The sequence shown here is derived from an EMBL/GenBank/DDBJ whole genome shotgun (WGS) entry which is preliminary data.</text>
</comment>
<feature type="compositionally biased region" description="Basic and acidic residues" evidence="1">
    <location>
        <begin position="1"/>
        <end position="27"/>
    </location>
</feature>
<protein>
    <submittedName>
        <fullName evidence="2">DUF2252 domain-containing protein</fullName>
    </submittedName>
</protein>
<keyword evidence="3" id="KW-1185">Reference proteome</keyword>
<feature type="region of interest" description="Disordered" evidence="1">
    <location>
        <begin position="1"/>
        <end position="40"/>
    </location>
</feature>
<dbReference type="InterPro" id="IPR018721">
    <property type="entry name" value="DUF2252"/>
</dbReference>
<name>A0A850P9G6_9PROT</name>
<evidence type="ECO:0000313" key="3">
    <source>
        <dbReference type="Proteomes" id="UP000585665"/>
    </source>
</evidence>
<reference evidence="2 3" key="1">
    <citation type="submission" date="2020-06" db="EMBL/GenBank/DDBJ databases">
        <title>Description of novel acetic acid bacteria.</title>
        <authorList>
            <person name="Sombolestani A."/>
        </authorList>
    </citation>
    <scope>NUCLEOTIDE SEQUENCE [LARGE SCALE GENOMIC DNA]</scope>
    <source>
        <strain evidence="2 3">LMG 27010</strain>
    </source>
</reference>
<proteinExistence type="predicted"/>
<organism evidence="2 3">
    <name type="scientific">Ameyamaea chiangmaiensis</name>
    <dbReference type="NCBI Taxonomy" id="442969"/>
    <lineage>
        <taxon>Bacteria</taxon>
        <taxon>Pseudomonadati</taxon>
        <taxon>Pseudomonadota</taxon>
        <taxon>Alphaproteobacteria</taxon>
        <taxon>Acetobacterales</taxon>
        <taxon>Acetobacteraceae</taxon>
        <taxon>Ameyamaea</taxon>
    </lineage>
</organism>
<evidence type="ECO:0000256" key="1">
    <source>
        <dbReference type="SAM" id="MobiDB-lite"/>
    </source>
</evidence>
<dbReference type="PANTHER" id="PTHR39441">
    <property type="entry name" value="DUF2252 DOMAIN-CONTAINING PROTEIN"/>
    <property type="match status" value="1"/>
</dbReference>
<dbReference type="EMBL" id="JABXXR010000057">
    <property type="protein sequence ID" value="NVN40674.1"/>
    <property type="molecule type" value="Genomic_DNA"/>
</dbReference>
<dbReference type="Proteomes" id="UP000585665">
    <property type="component" value="Unassembled WGS sequence"/>
</dbReference>
<accession>A0A850P9G6</accession>
<sequence length="457" mass="50860">MSTRVGDDGKALSQSRDDRQTRLEAGRQRRKDVARRHQSAWTVQPDRTVPLDILRAQGRARIPELLPIRYQRMRASAFAFLRGAAAVMAADVARTPTARLGVQACGDCHLANFGTFTSPEGAPVFDINDFDETAAAPFEWDVKRLATSFVLAARERGATTGEARYLAACAARHYAREMRVLAWQAPLAGWSVRSDLGAAIETIRPPRRRARVRDHLQQQVQSAASQFGLLGTDMRVPRFRDRPPLVMRLPEHDTRIRTAFARYLESLPAERRLLLERYALRDVIFKVVGVGSVGTYCAIGLFTTADGQPLLLQIKEASASVLEPFAGPSPYANGGERVVTGQRIMQATPDMFLGWTHEPDQAGQQARHFYVRRMKDGRMAQIGEMMEAEGLRNYAQLCGRTLARAHARSGDAALISGYTGRGRRFSYAIAEFALRYARQTHEDWTVFCAALDNGVLA</sequence>
<evidence type="ECO:0000313" key="2">
    <source>
        <dbReference type="EMBL" id="NVN40674.1"/>
    </source>
</evidence>
<dbReference type="AlphaFoldDB" id="A0A850P9G6"/>
<dbReference type="RefSeq" id="WP_176613631.1">
    <property type="nucleotide sequence ID" value="NZ_JABXXR010000057.1"/>
</dbReference>
<gene>
    <name evidence="2" type="ORF">HUK82_08875</name>
</gene>
<feature type="compositionally biased region" description="Basic residues" evidence="1">
    <location>
        <begin position="28"/>
        <end position="38"/>
    </location>
</feature>